<keyword evidence="2" id="KW-0560">Oxidoreductase</keyword>
<sequence>MYQIFRLYALHMLEREASEFFSSSAITVRQIQLARTTAEMKLLEEIRPPAVRLVDAWYFPDCRCDGKVYEDLFHRASELNPLNATTIDPYPESEVLVKTDEIEKVKSKL</sequence>
<comment type="caution">
    <text evidence="4">The sequence shown here is derived from an EMBL/GenBank/DDBJ whole genome shotgun (WGS) entry which is preliminary data.</text>
</comment>
<organism evidence="4 5">
    <name type="scientific">Lepraria finkii</name>
    <dbReference type="NCBI Taxonomy" id="1340010"/>
    <lineage>
        <taxon>Eukaryota</taxon>
        <taxon>Fungi</taxon>
        <taxon>Dikarya</taxon>
        <taxon>Ascomycota</taxon>
        <taxon>Pezizomycotina</taxon>
        <taxon>Lecanoromycetes</taxon>
        <taxon>OSLEUM clade</taxon>
        <taxon>Lecanoromycetidae</taxon>
        <taxon>Lecanorales</taxon>
        <taxon>Lecanorineae</taxon>
        <taxon>Stereocaulaceae</taxon>
        <taxon>Lepraria</taxon>
    </lineage>
</organism>
<dbReference type="EMBL" id="JBHFEH010000034">
    <property type="protein sequence ID" value="KAL2051508.1"/>
    <property type="molecule type" value="Genomic_DNA"/>
</dbReference>
<keyword evidence="5" id="KW-1185">Reference proteome</keyword>
<evidence type="ECO:0000313" key="5">
    <source>
        <dbReference type="Proteomes" id="UP001590951"/>
    </source>
</evidence>
<dbReference type="Gene3D" id="1.20.140.10">
    <property type="entry name" value="Butyryl-CoA Dehydrogenase, subunit A, domain 3"/>
    <property type="match status" value="1"/>
</dbReference>
<evidence type="ECO:0000256" key="2">
    <source>
        <dbReference type="ARBA" id="ARBA00023002"/>
    </source>
</evidence>
<protein>
    <recommendedName>
        <fullName evidence="3">Acyl-CoA oxidase C-terminal domain-containing protein</fullName>
    </recommendedName>
</protein>
<proteinExistence type="inferred from homology"/>
<feature type="domain" description="Acyl-CoA oxidase C-terminal" evidence="3">
    <location>
        <begin position="3"/>
        <end position="90"/>
    </location>
</feature>
<dbReference type="PANTHER" id="PTHR10909">
    <property type="entry name" value="ELECTRON TRANSPORT OXIDOREDUCTASE"/>
    <property type="match status" value="1"/>
</dbReference>
<evidence type="ECO:0000313" key="4">
    <source>
        <dbReference type="EMBL" id="KAL2051508.1"/>
    </source>
</evidence>
<reference evidence="4 5" key="1">
    <citation type="submission" date="2024-09" db="EMBL/GenBank/DDBJ databases">
        <title>Rethinking Asexuality: The Enigmatic Case of Functional Sexual Genes in Lepraria (Stereocaulaceae).</title>
        <authorList>
            <person name="Doellman M."/>
            <person name="Sun Y."/>
            <person name="Barcenas-Pena A."/>
            <person name="Lumbsch H.T."/>
            <person name="Grewe F."/>
        </authorList>
    </citation>
    <scope>NUCLEOTIDE SEQUENCE [LARGE SCALE GENOMIC DNA]</scope>
    <source>
        <strain evidence="4 5">Grewe 0041</strain>
    </source>
</reference>
<accession>A0ABR4B0T3</accession>
<dbReference type="Pfam" id="PF01756">
    <property type="entry name" value="ACOX"/>
    <property type="match status" value="1"/>
</dbReference>
<gene>
    <name evidence="4" type="ORF">ABVK25_008170</name>
</gene>
<dbReference type="InterPro" id="IPR002655">
    <property type="entry name" value="Acyl-CoA_oxidase_C"/>
</dbReference>
<evidence type="ECO:0000259" key="3">
    <source>
        <dbReference type="Pfam" id="PF01756"/>
    </source>
</evidence>
<dbReference type="SUPFAM" id="SSF47203">
    <property type="entry name" value="Acyl-CoA dehydrogenase C-terminal domain-like"/>
    <property type="match status" value="1"/>
</dbReference>
<evidence type="ECO:0000256" key="1">
    <source>
        <dbReference type="ARBA" id="ARBA00006288"/>
    </source>
</evidence>
<dbReference type="InterPro" id="IPR036250">
    <property type="entry name" value="AcylCo_DH-like_C"/>
</dbReference>
<name>A0ABR4B0T3_9LECA</name>
<comment type="similarity">
    <text evidence="1">Belongs to the acyl-CoA oxidase family.</text>
</comment>
<dbReference type="PANTHER" id="PTHR10909:SF250">
    <property type="entry name" value="PEROXISOMAL ACYL-COENZYME A OXIDASE 1"/>
    <property type="match status" value="1"/>
</dbReference>
<dbReference type="InterPro" id="IPR012258">
    <property type="entry name" value="Acyl-CoA_oxidase"/>
</dbReference>
<dbReference type="Proteomes" id="UP001590951">
    <property type="component" value="Unassembled WGS sequence"/>
</dbReference>